<reference evidence="6" key="1">
    <citation type="submission" date="2016-05" db="EMBL/GenBank/DDBJ databases">
        <authorList>
            <person name="Naeem Raeece"/>
        </authorList>
    </citation>
    <scope>NUCLEOTIDE SEQUENCE [LARGE SCALE GENOMIC DNA]</scope>
</reference>
<name>A0A1A8WNQ8_PLAOA</name>
<dbReference type="Pfam" id="PF01775">
    <property type="entry name" value="Ribosomal_L18A"/>
    <property type="match status" value="1"/>
</dbReference>
<dbReference type="InterPro" id="IPR021138">
    <property type="entry name" value="Ribosomal_eL20_eukaryotes"/>
</dbReference>
<evidence type="ECO:0000259" key="4">
    <source>
        <dbReference type="Pfam" id="PF01775"/>
    </source>
</evidence>
<dbReference type="Proteomes" id="UP000078560">
    <property type="component" value="Unassembled WGS sequence"/>
</dbReference>
<evidence type="ECO:0000256" key="3">
    <source>
        <dbReference type="ARBA" id="ARBA00023274"/>
    </source>
</evidence>
<dbReference type="InterPro" id="IPR023573">
    <property type="entry name" value="Ribosomal_eL20_dom"/>
</dbReference>
<dbReference type="Gene3D" id="1.10.150.670">
    <property type="entry name" value="Crossover junction endonuclease EME1, DNA-binding domain"/>
    <property type="match status" value="1"/>
</dbReference>
<evidence type="ECO:0000313" key="6">
    <source>
        <dbReference type="Proteomes" id="UP000078560"/>
    </source>
</evidence>
<proteinExistence type="inferred from homology"/>
<protein>
    <submittedName>
        <fullName evidence="5">60S ribosomal protein L18, putative</fullName>
    </submittedName>
</protein>
<accession>A0A1A8WNQ8</accession>
<dbReference type="Gene3D" id="3.10.20.10">
    <property type="match status" value="2"/>
</dbReference>
<dbReference type="GO" id="GO:0005840">
    <property type="term" value="C:ribosome"/>
    <property type="evidence" value="ECO:0007669"/>
    <property type="project" value="UniProtKB-KW"/>
</dbReference>
<dbReference type="PANTHER" id="PTHR10052">
    <property type="entry name" value="60S RIBOSOMAL PROTEIN L18A"/>
    <property type="match status" value="1"/>
</dbReference>
<gene>
    <name evidence="5" type="ORF">POVCU2_0081770</name>
</gene>
<organism evidence="5 6">
    <name type="scientific">Plasmodium ovale curtisi</name>
    <dbReference type="NCBI Taxonomy" id="864141"/>
    <lineage>
        <taxon>Eukaryota</taxon>
        <taxon>Sar</taxon>
        <taxon>Alveolata</taxon>
        <taxon>Apicomplexa</taxon>
        <taxon>Aconoidasida</taxon>
        <taxon>Haemosporida</taxon>
        <taxon>Plasmodiidae</taxon>
        <taxon>Plasmodium</taxon>
        <taxon>Plasmodium (Plasmodium)</taxon>
    </lineage>
</organism>
<keyword evidence="3" id="KW-0687">Ribonucleoprotein</keyword>
<dbReference type="EMBL" id="FLQU01001549">
    <property type="protein sequence ID" value="SBS93493.1"/>
    <property type="molecule type" value="Genomic_DNA"/>
</dbReference>
<keyword evidence="2 5" id="KW-0689">Ribosomal protein</keyword>
<dbReference type="SUPFAM" id="SSF160374">
    <property type="entry name" value="RplX-like"/>
    <property type="match status" value="1"/>
</dbReference>
<dbReference type="GO" id="GO:0006412">
    <property type="term" value="P:translation"/>
    <property type="evidence" value="ECO:0007669"/>
    <property type="project" value="InterPro"/>
</dbReference>
<dbReference type="AlphaFoldDB" id="A0A1A8WNQ8"/>
<dbReference type="FunFam" id="3.10.20.10:FF:000001">
    <property type="entry name" value="60S ribosomal protein L18a"/>
    <property type="match status" value="1"/>
</dbReference>
<dbReference type="InterPro" id="IPR028877">
    <property type="entry name" value="Ribosomal_eL20"/>
</dbReference>
<feature type="non-terminal residue" evidence="5">
    <location>
        <position position="265"/>
    </location>
</feature>
<feature type="domain" description="Large ribosomal subunit protein eL20" evidence="4">
    <location>
        <begin position="97"/>
        <end position="218"/>
    </location>
</feature>
<comment type="similarity">
    <text evidence="1">Belongs to the eukaryotic ribosomal protein eL20 family.</text>
</comment>
<evidence type="ECO:0000313" key="5">
    <source>
        <dbReference type="EMBL" id="SBS93493.1"/>
    </source>
</evidence>
<dbReference type="HAMAP" id="MF_00273">
    <property type="entry name" value="Ribosomal_eL20"/>
    <property type="match status" value="1"/>
</dbReference>
<sequence>MSQFKNDNLNENKTYYTWVSQLMQITGISQDIAMRIAEEFSTPFDLIIHFKKINDEECLKDLIISSAYGERKLGKALSRKIYRIFSPNSNPYNAIFQYHVVGRATPTDKDPNPNVYRMCIFAKNDTNAKSRFWYFMKKIHKLKKSNGELLACEQIREKNPLRAKTYGVLLRYDSRTGTHNMYKEFRDTTKEGAIAQLYSEMAGRHRARASSISIIRISEISIHHAKRPHIKQLLKKRLRFPALHLPTLAKEFKRKFAPTRPSTYR</sequence>
<dbReference type="InterPro" id="IPR042530">
    <property type="entry name" value="EME1/EME2_C"/>
</dbReference>
<dbReference type="FunFam" id="3.10.20.10:FF:000002">
    <property type="entry name" value="60S ribosomal protein L18a"/>
    <property type="match status" value="1"/>
</dbReference>
<dbReference type="Pfam" id="PF21292">
    <property type="entry name" value="EME1-MUS81_C"/>
    <property type="match status" value="1"/>
</dbReference>
<dbReference type="GO" id="GO:0003735">
    <property type="term" value="F:structural constituent of ribosome"/>
    <property type="evidence" value="ECO:0007669"/>
    <property type="project" value="InterPro"/>
</dbReference>
<dbReference type="GO" id="GO:1990904">
    <property type="term" value="C:ribonucleoprotein complex"/>
    <property type="evidence" value="ECO:0007669"/>
    <property type="project" value="UniProtKB-KW"/>
</dbReference>
<evidence type="ECO:0000256" key="2">
    <source>
        <dbReference type="ARBA" id="ARBA00022980"/>
    </source>
</evidence>
<evidence type="ECO:0000256" key="1">
    <source>
        <dbReference type="ARBA" id="ARBA00009362"/>
    </source>
</evidence>